<protein>
    <submittedName>
        <fullName evidence="2">Uncharacterized protein</fullName>
    </submittedName>
</protein>
<gene>
    <name evidence="2" type="ORF">K458DRAFT_286316</name>
</gene>
<dbReference type="Proteomes" id="UP000799291">
    <property type="component" value="Unassembled WGS sequence"/>
</dbReference>
<evidence type="ECO:0000313" key="2">
    <source>
        <dbReference type="EMBL" id="KAF2691924.1"/>
    </source>
</evidence>
<feature type="compositionally biased region" description="Polar residues" evidence="1">
    <location>
        <begin position="66"/>
        <end position="82"/>
    </location>
</feature>
<dbReference type="AlphaFoldDB" id="A0A6G1JN05"/>
<keyword evidence="3" id="KW-1185">Reference proteome</keyword>
<proteinExistence type="predicted"/>
<feature type="compositionally biased region" description="Low complexity" evidence="1">
    <location>
        <begin position="17"/>
        <end position="44"/>
    </location>
</feature>
<evidence type="ECO:0000313" key="3">
    <source>
        <dbReference type="Proteomes" id="UP000799291"/>
    </source>
</evidence>
<sequence length="82" mass="8510">MSSRTSYGTSYAQDKGAYAPRSSSSASSYHSTSSTASSVYAQSARSSRNKGYGNKPPIVHNGGGQSNDPNTSTSAPNSGYYQ</sequence>
<dbReference type="OrthoDB" id="3795030at2759"/>
<reference evidence="2" key="1">
    <citation type="journal article" date="2020" name="Stud. Mycol.">
        <title>101 Dothideomycetes genomes: a test case for predicting lifestyles and emergence of pathogens.</title>
        <authorList>
            <person name="Haridas S."/>
            <person name="Albert R."/>
            <person name="Binder M."/>
            <person name="Bloem J."/>
            <person name="Labutti K."/>
            <person name="Salamov A."/>
            <person name="Andreopoulos B."/>
            <person name="Baker S."/>
            <person name="Barry K."/>
            <person name="Bills G."/>
            <person name="Bluhm B."/>
            <person name="Cannon C."/>
            <person name="Castanera R."/>
            <person name="Culley D."/>
            <person name="Daum C."/>
            <person name="Ezra D."/>
            <person name="Gonzalez J."/>
            <person name="Henrissat B."/>
            <person name="Kuo A."/>
            <person name="Liang C."/>
            <person name="Lipzen A."/>
            <person name="Lutzoni F."/>
            <person name="Magnuson J."/>
            <person name="Mondo S."/>
            <person name="Nolan M."/>
            <person name="Ohm R."/>
            <person name="Pangilinan J."/>
            <person name="Park H.-J."/>
            <person name="Ramirez L."/>
            <person name="Alfaro M."/>
            <person name="Sun H."/>
            <person name="Tritt A."/>
            <person name="Yoshinaga Y."/>
            <person name="Zwiers L.-H."/>
            <person name="Turgeon B."/>
            <person name="Goodwin S."/>
            <person name="Spatafora J."/>
            <person name="Crous P."/>
            <person name="Grigoriev I."/>
        </authorList>
    </citation>
    <scope>NUCLEOTIDE SEQUENCE</scope>
    <source>
        <strain evidence="2">CBS 122367</strain>
    </source>
</reference>
<name>A0A6G1JN05_9PLEO</name>
<feature type="compositionally biased region" description="Polar residues" evidence="1">
    <location>
        <begin position="1"/>
        <end position="12"/>
    </location>
</feature>
<evidence type="ECO:0000256" key="1">
    <source>
        <dbReference type="SAM" id="MobiDB-lite"/>
    </source>
</evidence>
<feature type="region of interest" description="Disordered" evidence="1">
    <location>
        <begin position="1"/>
        <end position="82"/>
    </location>
</feature>
<dbReference type="EMBL" id="MU005569">
    <property type="protein sequence ID" value="KAF2691924.1"/>
    <property type="molecule type" value="Genomic_DNA"/>
</dbReference>
<organism evidence="2 3">
    <name type="scientific">Lentithecium fluviatile CBS 122367</name>
    <dbReference type="NCBI Taxonomy" id="1168545"/>
    <lineage>
        <taxon>Eukaryota</taxon>
        <taxon>Fungi</taxon>
        <taxon>Dikarya</taxon>
        <taxon>Ascomycota</taxon>
        <taxon>Pezizomycotina</taxon>
        <taxon>Dothideomycetes</taxon>
        <taxon>Pleosporomycetidae</taxon>
        <taxon>Pleosporales</taxon>
        <taxon>Massarineae</taxon>
        <taxon>Lentitheciaceae</taxon>
        <taxon>Lentithecium</taxon>
    </lineage>
</organism>
<accession>A0A6G1JN05</accession>